<dbReference type="EMBL" id="MTAB01000005">
    <property type="protein sequence ID" value="OSI23895.1"/>
    <property type="molecule type" value="Genomic_DNA"/>
</dbReference>
<dbReference type="PANTHER" id="PTHR46797:SF1">
    <property type="entry name" value="METHYLPHOSPHONATE SYNTHASE"/>
    <property type="match status" value="1"/>
</dbReference>
<gene>
    <name evidence="4" type="ORF">BV912_03280</name>
</gene>
<feature type="domain" description="HTH cro/C1-type" evidence="3">
    <location>
        <begin position="7"/>
        <end position="61"/>
    </location>
</feature>
<name>A0A1X3DKC6_9NEIS</name>
<dbReference type="InterPro" id="IPR001387">
    <property type="entry name" value="Cro/C1-type_HTH"/>
</dbReference>
<keyword evidence="1" id="KW-0238">DNA-binding</keyword>
<evidence type="ECO:0000256" key="1">
    <source>
        <dbReference type="ARBA" id="ARBA00023125"/>
    </source>
</evidence>
<organism evidence="4 5">
    <name type="scientific">Neisseria dumasiana</name>
    <dbReference type="NCBI Taxonomy" id="1931275"/>
    <lineage>
        <taxon>Bacteria</taxon>
        <taxon>Pseudomonadati</taxon>
        <taxon>Pseudomonadota</taxon>
        <taxon>Betaproteobacteria</taxon>
        <taxon>Neisseriales</taxon>
        <taxon>Neisseriaceae</taxon>
        <taxon>Neisseria</taxon>
    </lineage>
</organism>
<dbReference type="InterPro" id="IPR010982">
    <property type="entry name" value="Lambda_DNA-bd_dom_sf"/>
</dbReference>
<dbReference type="GO" id="GO:0003700">
    <property type="term" value="F:DNA-binding transcription factor activity"/>
    <property type="evidence" value="ECO:0007669"/>
    <property type="project" value="TreeGrafter"/>
</dbReference>
<dbReference type="OrthoDB" id="8611903at2"/>
<dbReference type="Pfam" id="PF13560">
    <property type="entry name" value="HTH_31"/>
    <property type="match status" value="1"/>
</dbReference>
<dbReference type="GO" id="GO:0005829">
    <property type="term" value="C:cytosol"/>
    <property type="evidence" value="ECO:0007669"/>
    <property type="project" value="TreeGrafter"/>
</dbReference>
<dbReference type="Gene3D" id="1.10.260.40">
    <property type="entry name" value="lambda repressor-like DNA-binding domains"/>
    <property type="match status" value="1"/>
</dbReference>
<feature type="coiled-coil region" evidence="2">
    <location>
        <begin position="94"/>
        <end position="128"/>
    </location>
</feature>
<protein>
    <submittedName>
        <fullName evidence="4">Transcriptional regulator</fullName>
    </submittedName>
</protein>
<proteinExistence type="predicted"/>
<dbReference type="AlphaFoldDB" id="A0A1X3DKC6"/>
<keyword evidence="2" id="KW-0175">Coiled coil</keyword>
<dbReference type="SMART" id="SM00530">
    <property type="entry name" value="HTH_XRE"/>
    <property type="match status" value="1"/>
</dbReference>
<dbReference type="Proteomes" id="UP000193303">
    <property type="component" value="Unassembled WGS sequence"/>
</dbReference>
<dbReference type="PANTHER" id="PTHR46797">
    <property type="entry name" value="HTH-TYPE TRANSCRIPTIONAL REGULATOR"/>
    <property type="match status" value="1"/>
</dbReference>
<evidence type="ECO:0000256" key="2">
    <source>
        <dbReference type="SAM" id="Coils"/>
    </source>
</evidence>
<dbReference type="GO" id="GO:0003677">
    <property type="term" value="F:DNA binding"/>
    <property type="evidence" value="ECO:0007669"/>
    <property type="project" value="UniProtKB-KW"/>
</dbReference>
<reference evidence="5" key="1">
    <citation type="submission" date="2017-01" db="EMBL/GenBank/DDBJ databases">
        <authorList>
            <person name="Mah S.A."/>
            <person name="Swanson W.J."/>
            <person name="Moy G.W."/>
            <person name="Vacquier V.D."/>
        </authorList>
    </citation>
    <scope>NUCLEOTIDE SEQUENCE [LARGE SCALE GENOMIC DNA]</scope>
    <source>
        <strain evidence="5">124861</strain>
    </source>
</reference>
<evidence type="ECO:0000313" key="5">
    <source>
        <dbReference type="Proteomes" id="UP000193303"/>
    </source>
</evidence>
<comment type="caution">
    <text evidence="4">The sequence shown here is derived from an EMBL/GenBank/DDBJ whole genome shotgun (WGS) entry which is preliminary data.</text>
</comment>
<dbReference type="CDD" id="cd00093">
    <property type="entry name" value="HTH_XRE"/>
    <property type="match status" value="1"/>
</dbReference>
<dbReference type="PROSITE" id="PS50943">
    <property type="entry name" value="HTH_CROC1"/>
    <property type="match status" value="1"/>
</dbReference>
<evidence type="ECO:0000313" key="4">
    <source>
        <dbReference type="EMBL" id="OSI23895.1"/>
    </source>
</evidence>
<dbReference type="InterPro" id="IPR050807">
    <property type="entry name" value="TransReg_Diox_bact_type"/>
</dbReference>
<dbReference type="SUPFAM" id="SSF47413">
    <property type="entry name" value="lambda repressor-like DNA-binding domains"/>
    <property type="match status" value="1"/>
</dbReference>
<dbReference type="RefSeq" id="WP_054599619.1">
    <property type="nucleotide sequence ID" value="NZ_MTAB01000005.1"/>
</dbReference>
<accession>A0A1X3DKC6</accession>
<evidence type="ECO:0000259" key="3">
    <source>
        <dbReference type="PROSITE" id="PS50943"/>
    </source>
</evidence>
<sequence>MKVHEKIRTMRESRQFTQEDMANWLNLSVNGYAKIERGETRLSVPRLEQIAEIFETDVVELIQPETGNWSYHMGDNNRDISFYVTSAHDLAAEVEKLRLTLRHKDELLAKQNEELQTLKEVITLLKQNLK</sequence>